<dbReference type="Gene3D" id="3.90.1580.10">
    <property type="entry name" value="paralog of FGE (formylglycine-generating enzyme)"/>
    <property type="match status" value="1"/>
</dbReference>
<feature type="compositionally biased region" description="Basic and acidic residues" evidence="1">
    <location>
        <begin position="219"/>
        <end position="234"/>
    </location>
</feature>
<dbReference type="RefSeq" id="WP_078923057.1">
    <property type="nucleotide sequence ID" value="NZ_FUYB01000013.1"/>
</dbReference>
<evidence type="ECO:0000313" key="4">
    <source>
        <dbReference type="Proteomes" id="UP000190460"/>
    </source>
</evidence>
<dbReference type="InterPro" id="IPR000157">
    <property type="entry name" value="TIR_dom"/>
</dbReference>
<organism evidence="3 4">
    <name type="scientific">Thiothrix eikelboomii</name>
    <dbReference type="NCBI Taxonomy" id="92487"/>
    <lineage>
        <taxon>Bacteria</taxon>
        <taxon>Pseudomonadati</taxon>
        <taxon>Pseudomonadota</taxon>
        <taxon>Gammaproteobacteria</taxon>
        <taxon>Thiotrichales</taxon>
        <taxon>Thiotrichaceae</taxon>
        <taxon>Thiothrix</taxon>
    </lineage>
</organism>
<sequence>MTDIFISYSHQDEKWKDALQKQLRVLQLHADFMVWDDRQIEIGDNWLPRIEEAIAAAKVAILLISSDFLISEFVCRQEIPRFLQRRAADGLRIVPLVVEPCPWQAVGWLANLQGATKDNEPLSRHAWDSYALKHEFSEVALKVYRLLQESRADEERQLAAQNAEQARQAQRDREREQARLEAEQRAEQARLQKIADEHARQEQIAREAKRQQDLAAAAEAKRVEAAEAKQKAEQGKQQAPPRPQAALEVQHAPLGSSAPLKLGKWALLLAGLGLAAWGVSVYRGAPDPELITQEPVSLAPTTPIPASPEPSKANTQFPNMLPIPAGEFTMGCVKGRDDVEGGCDDDEKPPHPVKLSAFKLAETEVTVEQYLACVQQGGCPAPHWNETGSDYNINTGKDDYYKKMGEALTDLLSPIVGVSWENAVAYVAWLNKSQQPSQPFRLPTEAEWEYAARGGDNEQASVG</sequence>
<dbReference type="Gene3D" id="3.40.50.10140">
    <property type="entry name" value="Toll/interleukin-1 receptor homology (TIR) domain"/>
    <property type="match status" value="1"/>
</dbReference>
<evidence type="ECO:0000256" key="1">
    <source>
        <dbReference type="SAM" id="MobiDB-lite"/>
    </source>
</evidence>
<dbReference type="InterPro" id="IPR042095">
    <property type="entry name" value="SUMF_sf"/>
</dbReference>
<dbReference type="InterPro" id="IPR035897">
    <property type="entry name" value="Toll_tir_struct_dom_sf"/>
</dbReference>
<gene>
    <name evidence="3" type="ORF">SAMN02745130_02602</name>
</gene>
<feature type="domain" description="TIR" evidence="2">
    <location>
        <begin position="1"/>
        <end position="136"/>
    </location>
</feature>
<dbReference type="GO" id="GO:0120147">
    <property type="term" value="F:formylglycine-generating oxidase activity"/>
    <property type="evidence" value="ECO:0007669"/>
    <property type="project" value="TreeGrafter"/>
</dbReference>
<name>A0A1T4X853_9GAMM</name>
<dbReference type="PANTHER" id="PTHR23150">
    <property type="entry name" value="SULFATASE MODIFYING FACTOR 1, 2"/>
    <property type="match status" value="1"/>
</dbReference>
<dbReference type="OrthoDB" id="9768004at2"/>
<dbReference type="InterPro" id="IPR051043">
    <property type="entry name" value="Sulfatase_Mod_Factor_Kinase"/>
</dbReference>
<feature type="region of interest" description="Disordered" evidence="1">
    <location>
        <begin position="157"/>
        <end position="244"/>
    </location>
</feature>
<evidence type="ECO:0000313" key="3">
    <source>
        <dbReference type="EMBL" id="SKA85288.1"/>
    </source>
</evidence>
<dbReference type="Pfam" id="PF13676">
    <property type="entry name" value="TIR_2"/>
    <property type="match status" value="1"/>
</dbReference>
<dbReference type="SUPFAM" id="SSF52200">
    <property type="entry name" value="Toll/Interleukin receptor TIR domain"/>
    <property type="match status" value="1"/>
</dbReference>
<keyword evidence="4" id="KW-1185">Reference proteome</keyword>
<dbReference type="STRING" id="92487.SAMN02745130_02602"/>
<dbReference type="InterPro" id="IPR016187">
    <property type="entry name" value="CTDL_fold"/>
</dbReference>
<dbReference type="PANTHER" id="PTHR23150:SF19">
    <property type="entry name" value="FORMYLGLYCINE-GENERATING ENZYME"/>
    <property type="match status" value="1"/>
</dbReference>
<dbReference type="SMART" id="SM00255">
    <property type="entry name" value="TIR"/>
    <property type="match status" value="1"/>
</dbReference>
<feature type="compositionally biased region" description="Basic and acidic residues" evidence="1">
    <location>
        <begin position="169"/>
        <end position="212"/>
    </location>
</feature>
<dbReference type="InterPro" id="IPR005532">
    <property type="entry name" value="SUMF_dom"/>
</dbReference>
<dbReference type="Proteomes" id="UP000190460">
    <property type="component" value="Unassembled WGS sequence"/>
</dbReference>
<dbReference type="PROSITE" id="PS50104">
    <property type="entry name" value="TIR"/>
    <property type="match status" value="1"/>
</dbReference>
<accession>A0A1T4X853</accession>
<evidence type="ECO:0000259" key="2">
    <source>
        <dbReference type="PROSITE" id="PS50104"/>
    </source>
</evidence>
<dbReference type="Pfam" id="PF03781">
    <property type="entry name" value="FGE-sulfatase"/>
    <property type="match status" value="1"/>
</dbReference>
<proteinExistence type="predicted"/>
<dbReference type="GO" id="GO:0007165">
    <property type="term" value="P:signal transduction"/>
    <property type="evidence" value="ECO:0007669"/>
    <property type="project" value="InterPro"/>
</dbReference>
<feature type="compositionally biased region" description="Low complexity" evidence="1">
    <location>
        <begin position="158"/>
        <end position="168"/>
    </location>
</feature>
<dbReference type="SUPFAM" id="SSF56436">
    <property type="entry name" value="C-type lectin-like"/>
    <property type="match status" value="1"/>
</dbReference>
<reference evidence="3 4" key="1">
    <citation type="submission" date="2017-02" db="EMBL/GenBank/DDBJ databases">
        <authorList>
            <person name="Peterson S.W."/>
        </authorList>
    </citation>
    <scope>NUCLEOTIDE SEQUENCE [LARGE SCALE GENOMIC DNA]</scope>
    <source>
        <strain evidence="3 4">ATCC 49788</strain>
    </source>
</reference>
<dbReference type="AlphaFoldDB" id="A0A1T4X853"/>
<dbReference type="EMBL" id="FUYB01000013">
    <property type="protein sequence ID" value="SKA85288.1"/>
    <property type="molecule type" value="Genomic_DNA"/>
</dbReference>
<protein>
    <submittedName>
        <fullName evidence="3">TIR domain-containing protein</fullName>
    </submittedName>
</protein>